<evidence type="ECO:0000256" key="1">
    <source>
        <dbReference type="SAM" id="MobiDB-lite"/>
    </source>
</evidence>
<feature type="region of interest" description="Disordered" evidence="1">
    <location>
        <begin position="1"/>
        <end position="30"/>
    </location>
</feature>
<dbReference type="EMBL" id="AVOT02000300">
    <property type="protein sequence ID" value="MBW0462184.1"/>
    <property type="molecule type" value="Genomic_DNA"/>
</dbReference>
<sequence>MSSSNPRKSCSGSVHDSESESRMEYVQSHSSMSHNIALIAPIVSSMSLSGLKIDMGNAKAQTSTTWRIPNISFTQIPPNTTNTQIHVSEGPGSTPEISSKANPQSKFSHDFLLNAL</sequence>
<organism evidence="2 3">
    <name type="scientific">Austropuccinia psidii MF-1</name>
    <dbReference type="NCBI Taxonomy" id="1389203"/>
    <lineage>
        <taxon>Eukaryota</taxon>
        <taxon>Fungi</taxon>
        <taxon>Dikarya</taxon>
        <taxon>Basidiomycota</taxon>
        <taxon>Pucciniomycotina</taxon>
        <taxon>Pucciniomycetes</taxon>
        <taxon>Pucciniales</taxon>
        <taxon>Sphaerophragmiaceae</taxon>
        <taxon>Austropuccinia</taxon>
    </lineage>
</organism>
<accession>A0A9Q3BBF3</accession>
<dbReference type="Proteomes" id="UP000765509">
    <property type="component" value="Unassembled WGS sequence"/>
</dbReference>
<gene>
    <name evidence="2" type="ORF">O181_001899</name>
</gene>
<comment type="caution">
    <text evidence="2">The sequence shown here is derived from an EMBL/GenBank/DDBJ whole genome shotgun (WGS) entry which is preliminary data.</text>
</comment>
<protein>
    <submittedName>
        <fullName evidence="2">Uncharacterized protein</fullName>
    </submittedName>
</protein>
<keyword evidence="3" id="KW-1185">Reference proteome</keyword>
<reference evidence="2" key="1">
    <citation type="submission" date="2021-03" db="EMBL/GenBank/DDBJ databases">
        <title>Draft genome sequence of rust myrtle Austropuccinia psidii MF-1, a brazilian biotype.</title>
        <authorList>
            <person name="Quecine M.C."/>
            <person name="Pachon D.M.R."/>
            <person name="Bonatelli M.L."/>
            <person name="Correr F.H."/>
            <person name="Franceschini L.M."/>
            <person name="Leite T.F."/>
            <person name="Margarido G.R.A."/>
            <person name="Almeida C.A."/>
            <person name="Ferrarezi J.A."/>
            <person name="Labate C.A."/>
        </authorList>
    </citation>
    <scope>NUCLEOTIDE SEQUENCE</scope>
    <source>
        <strain evidence="2">MF-1</strain>
    </source>
</reference>
<evidence type="ECO:0000313" key="2">
    <source>
        <dbReference type="EMBL" id="MBW0462184.1"/>
    </source>
</evidence>
<feature type="compositionally biased region" description="Polar residues" evidence="1">
    <location>
        <begin position="1"/>
        <end position="14"/>
    </location>
</feature>
<proteinExistence type="predicted"/>
<name>A0A9Q3BBF3_9BASI</name>
<dbReference type="AlphaFoldDB" id="A0A9Q3BBF3"/>
<evidence type="ECO:0000313" key="3">
    <source>
        <dbReference type="Proteomes" id="UP000765509"/>
    </source>
</evidence>